<dbReference type="InterPro" id="IPR012675">
    <property type="entry name" value="Beta-grasp_dom_sf"/>
</dbReference>
<dbReference type="InterPro" id="IPR036010">
    <property type="entry name" value="2Fe-2S_ferredoxin-like_sf"/>
</dbReference>
<dbReference type="Proteomes" id="UP000001568">
    <property type="component" value="Chromosome 12"/>
</dbReference>
<keyword evidence="2" id="KW-1185">Reference proteome</keyword>
<evidence type="ECO:0000313" key="1">
    <source>
        <dbReference type="EMBL" id="ABO98974.1"/>
    </source>
</evidence>
<dbReference type="GO" id="GO:0051536">
    <property type="term" value="F:iron-sulfur cluster binding"/>
    <property type="evidence" value="ECO:0007669"/>
    <property type="project" value="InterPro"/>
</dbReference>
<evidence type="ECO:0000313" key="2">
    <source>
        <dbReference type="Proteomes" id="UP000001568"/>
    </source>
</evidence>
<dbReference type="KEGG" id="olu:OSTLU_93554"/>
<dbReference type="OrthoDB" id="268593at2759"/>
<feature type="non-terminal residue" evidence="1">
    <location>
        <position position="1"/>
    </location>
</feature>
<gene>
    <name evidence="1" type="ORF">OSTLU_93554</name>
</gene>
<sequence length="107" mass="11271">VTVMRDGVRATIDAREGETLASALARDATMKSAVPVMSIDRGPDAHVVIPDAFLKRLPALDALEMDKLEDVAAGLGANSRLASQVTLTKEVDGLVAAIAKVYPENPM</sequence>
<reference evidence="1 2" key="1">
    <citation type="journal article" date="2007" name="Proc. Natl. Acad. Sci. U.S.A.">
        <title>The tiny eukaryote Ostreococcus provides genomic insights into the paradox of plankton speciation.</title>
        <authorList>
            <person name="Palenik B."/>
            <person name="Grimwood J."/>
            <person name="Aerts A."/>
            <person name="Rouze P."/>
            <person name="Salamov A."/>
            <person name="Putnam N."/>
            <person name="Dupont C."/>
            <person name="Jorgensen R."/>
            <person name="Derelle E."/>
            <person name="Rombauts S."/>
            <person name="Zhou K."/>
            <person name="Otillar R."/>
            <person name="Merchant S.S."/>
            <person name="Podell S."/>
            <person name="Gaasterland T."/>
            <person name="Napoli C."/>
            <person name="Gendler K."/>
            <person name="Manuell A."/>
            <person name="Tai V."/>
            <person name="Vallon O."/>
            <person name="Piganeau G."/>
            <person name="Jancek S."/>
            <person name="Heijde M."/>
            <person name="Jabbari K."/>
            <person name="Bowler C."/>
            <person name="Lohr M."/>
            <person name="Robbens S."/>
            <person name="Werner G."/>
            <person name="Dubchak I."/>
            <person name="Pazour G.J."/>
            <person name="Ren Q."/>
            <person name="Paulsen I."/>
            <person name="Delwiche C."/>
            <person name="Schmutz J."/>
            <person name="Rokhsar D."/>
            <person name="Van de Peer Y."/>
            <person name="Moreau H."/>
            <person name="Grigoriev I.V."/>
        </authorList>
    </citation>
    <scope>NUCLEOTIDE SEQUENCE [LARGE SCALE GENOMIC DNA]</scope>
    <source>
        <strain evidence="1 2">CCE9901</strain>
    </source>
</reference>
<accession>A4S5W6</accession>
<protein>
    <submittedName>
        <fullName evidence="1">Uncharacterized protein</fullName>
    </submittedName>
</protein>
<name>A4S5W6_OSTLU</name>
<organism evidence="1 2">
    <name type="scientific">Ostreococcus lucimarinus (strain CCE9901)</name>
    <dbReference type="NCBI Taxonomy" id="436017"/>
    <lineage>
        <taxon>Eukaryota</taxon>
        <taxon>Viridiplantae</taxon>
        <taxon>Chlorophyta</taxon>
        <taxon>Mamiellophyceae</taxon>
        <taxon>Mamiellales</taxon>
        <taxon>Bathycoccaceae</taxon>
        <taxon>Ostreococcus</taxon>
    </lineage>
</organism>
<dbReference type="RefSeq" id="XP_001420681.1">
    <property type="nucleotide sequence ID" value="XM_001420644.1"/>
</dbReference>
<dbReference type="Gramene" id="ABO98974">
    <property type="protein sequence ID" value="ABO98974"/>
    <property type="gene ID" value="OSTLU_93554"/>
</dbReference>
<dbReference type="GeneID" id="5004882"/>
<dbReference type="AlphaFoldDB" id="A4S5W6"/>
<dbReference type="HOGENOM" id="CLU_2216723_0_0_1"/>
<proteinExistence type="predicted"/>
<dbReference type="STRING" id="436017.A4S5W6"/>
<dbReference type="Gene3D" id="3.10.20.30">
    <property type="match status" value="1"/>
</dbReference>
<dbReference type="EMBL" id="CP000592">
    <property type="protein sequence ID" value="ABO98974.1"/>
    <property type="molecule type" value="Genomic_DNA"/>
</dbReference>
<dbReference type="SUPFAM" id="SSF54292">
    <property type="entry name" value="2Fe-2S ferredoxin-like"/>
    <property type="match status" value="1"/>
</dbReference>